<proteinExistence type="predicted"/>
<protein>
    <submittedName>
        <fullName evidence="1">Uncharacterized protein</fullName>
    </submittedName>
</protein>
<sequence>MLDKKLTLASLLCKPFQYSLIEPRILRHEASHPTDHGLTDAIFPGDFRVIFKSFYFSDYFKFNREVV</sequence>
<reference evidence="1 2" key="1">
    <citation type="submission" date="2022-05" db="EMBL/GenBank/DDBJ databases">
        <authorList>
            <consortium name="Genoscope - CEA"/>
            <person name="William W."/>
        </authorList>
    </citation>
    <scope>NUCLEOTIDE SEQUENCE [LARGE SCALE GENOMIC DNA]</scope>
</reference>
<comment type="caution">
    <text evidence="1">The sequence shown here is derived from an EMBL/GenBank/DDBJ whole genome shotgun (WGS) entry which is preliminary data.</text>
</comment>
<dbReference type="EMBL" id="CALNXI010000801">
    <property type="protein sequence ID" value="CAH3140461.1"/>
    <property type="molecule type" value="Genomic_DNA"/>
</dbReference>
<evidence type="ECO:0000313" key="1">
    <source>
        <dbReference type="EMBL" id="CAH3140461.1"/>
    </source>
</evidence>
<evidence type="ECO:0000313" key="2">
    <source>
        <dbReference type="Proteomes" id="UP001159427"/>
    </source>
</evidence>
<dbReference type="Proteomes" id="UP001159427">
    <property type="component" value="Unassembled WGS sequence"/>
</dbReference>
<gene>
    <name evidence="1" type="ORF">PEVE_00041819</name>
</gene>
<name>A0ABN8PBV1_9CNID</name>
<organism evidence="1 2">
    <name type="scientific">Porites evermanni</name>
    <dbReference type="NCBI Taxonomy" id="104178"/>
    <lineage>
        <taxon>Eukaryota</taxon>
        <taxon>Metazoa</taxon>
        <taxon>Cnidaria</taxon>
        <taxon>Anthozoa</taxon>
        <taxon>Hexacorallia</taxon>
        <taxon>Scleractinia</taxon>
        <taxon>Fungiina</taxon>
        <taxon>Poritidae</taxon>
        <taxon>Porites</taxon>
    </lineage>
</organism>
<keyword evidence="2" id="KW-1185">Reference proteome</keyword>
<accession>A0ABN8PBV1</accession>